<dbReference type="Proteomes" id="UP001279734">
    <property type="component" value="Unassembled WGS sequence"/>
</dbReference>
<accession>A0AAD3SBK2</accession>
<organism evidence="2 3">
    <name type="scientific">Nepenthes gracilis</name>
    <name type="common">Slender pitcher plant</name>
    <dbReference type="NCBI Taxonomy" id="150966"/>
    <lineage>
        <taxon>Eukaryota</taxon>
        <taxon>Viridiplantae</taxon>
        <taxon>Streptophyta</taxon>
        <taxon>Embryophyta</taxon>
        <taxon>Tracheophyta</taxon>
        <taxon>Spermatophyta</taxon>
        <taxon>Magnoliopsida</taxon>
        <taxon>eudicotyledons</taxon>
        <taxon>Gunneridae</taxon>
        <taxon>Pentapetalae</taxon>
        <taxon>Caryophyllales</taxon>
        <taxon>Nepenthaceae</taxon>
        <taxon>Nepenthes</taxon>
    </lineage>
</organism>
<feature type="compositionally biased region" description="Basic and acidic residues" evidence="1">
    <location>
        <begin position="69"/>
        <end position="78"/>
    </location>
</feature>
<evidence type="ECO:0000313" key="2">
    <source>
        <dbReference type="EMBL" id="GMH07776.1"/>
    </source>
</evidence>
<proteinExistence type="predicted"/>
<dbReference type="AlphaFoldDB" id="A0AAD3SBK2"/>
<reference evidence="2" key="1">
    <citation type="submission" date="2023-05" db="EMBL/GenBank/DDBJ databases">
        <title>Nepenthes gracilis genome sequencing.</title>
        <authorList>
            <person name="Fukushima K."/>
        </authorList>
    </citation>
    <scope>NUCLEOTIDE SEQUENCE</scope>
    <source>
        <strain evidence="2">SING2019-196</strain>
    </source>
</reference>
<keyword evidence="3" id="KW-1185">Reference proteome</keyword>
<dbReference type="EMBL" id="BSYO01000007">
    <property type="protein sequence ID" value="GMH07776.1"/>
    <property type="molecule type" value="Genomic_DNA"/>
</dbReference>
<gene>
    <name evidence="2" type="ORF">Nepgr_009616</name>
</gene>
<feature type="region of interest" description="Disordered" evidence="1">
    <location>
        <begin position="1"/>
        <end position="26"/>
    </location>
</feature>
<evidence type="ECO:0000256" key="1">
    <source>
        <dbReference type="SAM" id="MobiDB-lite"/>
    </source>
</evidence>
<comment type="caution">
    <text evidence="2">The sequence shown here is derived from an EMBL/GenBank/DDBJ whole genome shotgun (WGS) entry which is preliminary data.</text>
</comment>
<protein>
    <submittedName>
        <fullName evidence="2">Uncharacterized protein</fullName>
    </submittedName>
</protein>
<name>A0AAD3SBK2_NEPGR</name>
<sequence>MLPQAKEDHPEPIRPERTMSARCHRPERINSEPIRLQRIMPVCCYRPERINPESIRLERIIPTCCQPECSRRQGDAAGRRGSLGSNQVGEDHVGALPQAGEDQLGADQVGEDHADVLL</sequence>
<evidence type="ECO:0000313" key="3">
    <source>
        <dbReference type="Proteomes" id="UP001279734"/>
    </source>
</evidence>
<feature type="region of interest" description="Disordered" evidence="1">
    <location>
        <begin position="69"/>
        <end position="118"/>
    </location>
</feature>